<evidence type="ECO:0000256" key="1">
    <source>
        <dbReference type="SAM" id="Phobius"/>
    </source>
</evidence>
<dbReference type="AlphaFoldDB" id="A0ABD5YTH2"/>
<feature type="transmembrane region" description="Helical" evidence="1">
    <location>
        <begin position="44"/>
        <end position="63"/>
    </location>
</feature>
<keyword evidence="1" id="KW-1133">Transmembrane helix</keyword>
<dbReference type="EMBL" id="JBHTAX010000001">
    <property type="protein sequence ID" value="MFC7191284.1"/>
    <property type="molecule type" value="Genomic_DNA"/>
</dbReference>
<dbReference type="Pfam" id="PF07885">
    <property type="entry name" value="Ion_trans_2"/>
    <property type="match status" value="1"/>
</dbReference>
<gene>
    <name evidence="3" type="ORF">ACFQL7_16735</name>
</gene>
<dbReference type="SUPFAM" id="SSF81324">
    <property type="entry name" value="Voltage-gated potassium channels"/>
    <property type="match status" value="1"/>
</dbReference>
<evidence type="ECO:0000313" key="3">
    <source>
        <dbReference type="EMBL" id="MFC7191284.1"/>
    </source>
</evidence>
<organism evidence="3 4">
    <name type="scientific">Halocatena marina</name>
    <dbReference type="NCBI Taxonomy" id="2934937"/>
    <lineage>
        <taxon>Archaea</taxon>
        <taxon>Methanobacteriati</taxon>
        <taxon>Methanobacteriota</taxon>
        <taxon>Stenosarchaea group</taxon>
        <taxon>Halobacteria</taxon>
        <taxon>Halobacteriales</taxon>
        <taxon>Natronomonadaceae</taxon>
        <taxon>Halocatena</taxon>
    </lineage>
</organism>
<feature type="transmembrane region" description="Helical" evidence="1">
    <location>
        <begin position="12"/>
        <end position="32"/>
    </location>
</feature>
<dbReference type="RefSeq" id="WP_264822289.1">
    <property type="nucleotide sequence ID" value="NZ_CP110249.1"/>
</dbReference>
<sequence>MATIEGWQKMLLNVYFSVTTFSTIMDVDLAPAGPGARVLVAGESIAGALLVALLVFVLGWQIAR</sequence>
<reference evidence="3 4" key="1">
    <citation type="journal article" date="2019" name="Int. J. Syst. Evol. Microbiol.">
        <title>The Global Catalogue of Microorganisms (GCM) 10K type strain sequencing project: providing services to taxonomists for standard genome sequencing and annotation.</title>
        <authorList>
            <consortium name="The Broad Institute Genomics Platform"/>
            <consortium name="The Broad Institute Genome Sequencing Center for Infectious Disease"/>
            <person name="Wu L."/>
            <person name="Ma J."/>
        </authorList>
    </citation>
    <scope>NUCLEOTIDE SEQUENCE [LARGE SCALE GENOMIC DNA]</scope>
    <source>
        <strain evidence="3 4">RDMS1</strain>
    </source>
</reference>
<keyword evidence="1" id="KW-0812">Transmembrane</keyword>
<keyword evidence="1" id="KW-0472">Membrane</keyword>
<dbReference type="Proteomes" id="UP001596417">
    <property type="component" value="Unassembled WGS sequence"/>
</dbReference>
<dbReference type="Gene3D" id="1.10.287.70">
    <property type="match status" value="1"/>
</dbReference>
<proteinExistence type="predicted"/>
<keyword evidence="4" id="KW-1185">Reference proteome</keyword>
<evidence type="ECO:0000259" key="2">
    <source>
        <dbReference type="Pfam" id="PF07885"/>
    </source>
</evidence>
<evidence type="ECO:0000313" key="4">
    <source>
        <dbReference type="Proteomes" id="UP001596417"/>
    </source>
</evidence>
<name>A0ABD5YTH2_9EURY</name>
<accession>A0ABD5YTH2</accession>
<dbReference type="GeneID" id="76201004"/>
<dbReference type="InterPro" id="IPR013099">
    <property type="entry name" value="K_chnl_dom"/>
</dbReference>
<protein>
    <submittedName>
        <fullName evidence="3">Ion channel</fullName>
    </submittedName>
</protein>
<comment type="caution">
    <text evidence="3">The sequence shown here is derived from an EMBL/GenBank/DDBJ whole genome shotgun (WGS) entry which is preliminary data.</text>
</comment>
<feature type="domain" description="Potassium channel" evidence="2">
    <location>
        <begin position="13"/>
        <end position="59"/>
    </location>
</feature>